<dbReference type="AlphaFoldDB" id="A0A8X6TQ68"/>
<gene>
    <name evidence="1" type="ORF">NPIL_220621</name>
</gene>
<comment type="caution">
    <text evidence="1">The sequence shown here is derived from an EMBL/GenBank/DDBJ whole genome shotgun (WGS) entry which is preliminary data.</text>
</comment>
<organism evidence="1 2">
    <name type="scientific">Nephila pilipes</name>
    <name type="common">Giant wood spider</name>
    <name type="synonym">Nephila maculata</name>
    <dbReference type="NCBI Taxonomy" id="299642"/>
    <lineage>
        <taxon>Eukaryota</taxon>
        <taxon>Metazoa</taxon>
        <taxon>Ecdysozoa</taxon>
        <taxon>Arthropoda</taxon>
        <taxon>Chelicerata</taxon>
        <taxon>Arachnida</taxon>
        <taxon>Araneae</taxon>
        <taxon>Araneomorphae</taxon>
        <taxon>Entelegynae</taxon>
        <taxon>Araneoidea</taxon>
        <taxon>Nephilidae</taxon>
        <taxon>Nephila</taxon>
    </lineage>
</organism>
<protein>
    <submittedName>
        <fullName evidence="1">Uncharacterized protein</fullName>
    </submittedName>
</protein>
<proteinExistence type="predicted"/>
<name>A0A8X6TQ68_NEPPI</name>
<evidence type="ECO:0000313" key="2">
    <source>
        <dbReference type="Proteomes" id="UP000887013"/>
    </source>
</evidence>
<accession>A0A8X6TQ68</accession>
<evidence type="ECO:0000313" key="1">
    <source>
        <dbReference type="EMBL" id="GFT39418.1"/>
    </source>
</evidence>
<dbReference type="EMBL" id="BMAW01109658">
    <property type="protein sequence ID" value="GFT39418.1"/>
    <property type="molecule type" value="Genomic_DNA"/>
</dbReference>
<sequence>MVPSSVLNLREWICSTAQSNCDTKTTNLSAFRIAESYTIQMQTSTVSTRYAMARLFDPKPVTDDICRTALYHNLSVCWAGM</sequence>
<reference evidence="1" key="1">
    <citation type="submission" date="2020-08" db="EMBL/GenBank/DDBJ databases">
        <title>Multicomponent nature underlies the extraordinary mechanical properties of spider dragline silk.</title>
        <authorList>
            <person name="Kono N."/>
            <person name="Nakamura H."/>
            <person name="Mori M."/>
            <person name="Yoshida Y."/>
            <person name="Ohtoshi R."/>
            <person name="Malay A.D."/>
            <person name="Moran D.A.P."/>
            <person name="Tomita M."/>
            <person name="Numata K."/>
            <person name="Arakawa K."/>
        </authorList>
    </citation>
    <scope>NUCLEOTIDE SEQUENCE</scope>
</reference>
<dbReference type="Proteomes" id="UP000887013">
    <property type="component" value="Unassembled WGS sequence"/>
</dbReference>
<keyword evidence="2" id="KW-1185">Reference proteome</keyword>